<reference evidence="1 2" key="1">
    <citation type="journal article" date="2024" name="J. Plant Pathol.">
        <title>Sequence and assembly of the genome of Seiridium unicorne, isolate CBS 538.82, causal agent of cypress canker disease.</title>
        <authorList>
            <person name="Scali E."/>
            <person name="Rocca G.D."/>
            <person name="Danti R."/>
            <person name="Garbelotto M."/>
            <person name="Barberini S."/>
            <person name="Baroncelli R."/>
            <person name="Emiliani G."/>
        </authorList>
    </citation>
    <scope>NUCLEOTIDE SEQUENCE [LARGE SCALE GENOMIC DNA]</scope>
    <source>
        <strain evidence="1 2">BM-138-508</strain>
    </source>
</reference>
<dbReference type="Proteomes" id="UP001408356">
    <property type="component" value="Unassembled WGS sequence"/>
</dbReference>
<organism evidence="1 2">
    <name type="scientific">Seiridium unicorne</name>
    <dbReference type="NCBI Taxonomy" id="138068"/>
    <lineage>
        <taxon>Eukaryota</taxon>
        <taxon>Fungi</taxon>
        <taxon>Dikarya</taxon>
        <taxon>Ascomycota</taxon>
        <taxon>Pezizomycotina</taxon>
        <taxon>Sordariomycetes</taxon>
        <taxon>Xylariomycetidae</taxon>
        <taxon>Amphisphaeriales</taxon>
        <taxon>Sporocadaceae</taxon>
        <taxon>Seiridium</taxon>
    </lineage>
</organism>
<evidence type="ECO:0008006" key="3">
    <source>
        <dbReference type="Google" id="ProtNLM"/>
    </source>
</evidence>
<accession>A0ABR2VHJ9</accession>
<proteinExistence type="predicted"/>
<comment type="caution">
    <text evidence="1">The sequence shown here is derived from an EMBL/GenBank/DDBJ whole genome shotgun (WGS) entry which is preliminary data.</text>
</comment>
<evidence type="ECO:0000313" key="2">
    <source>
        <dbReference type="Proteomes" id="UP001408356"/>
    </source>
</evidence>
<dbReference type="EMBL" id="JARVKF010000006">
    <property type="protein sequence ID" value="KAK9426088.1"/>
    <property type="molecule type" value="Genomic_DNA"/>
</dbReference>
<gene>
    <name evidence="1" type="ORF">SUNI508_12632</name>
</gene>
<sequence>MISLDYTYGETSSMDLDTVDGLVTALVSAYNDGLDFYTKWQRRKWQENNYARHRKARQTSSGCCGLSTSLSFSAPRIRETFETGADLLGDGFSVGDETCRATLASNLRQLRMRVHVLWDAMEGGSAPLALFTIIRTSEDVRVSTLRALGEQYQRVAIGRPVPKELPMPSRRSRASILLPDDIISSWKAIVADSQPSRLSSPRRSRFLTLPMDTIVDDIETPISADSRRSACLSGLPSPPPTPTRADDLQWRRSIRSSVSSRSVRNSIVSTGFRPRPASSVFGLFCPEAMRYQLDPTRNVSGTGNRVCKCGHDLTFHPMDEHSATKLKDGFEMTPRFLAKSHYVETGFGCVLCIMSGTMGTYEDIASLRDHINAAHDKWQMIHDRDMTAR</sequence>
<keyword evidence="2" id="KW-1185">Reference proteome</keyword>
<dbReference type="PANTHER" id="PTHR42354">
    <property type="entry name" value="C2H2-TYPE DOMAIN-CONTAINING PROTEIN"/>
    <property type="match status" value="1"/>
</dbReference>
<evidence type="ECO:0000313" key="1">
    <source>
        <dbReference type="EMBL" id="KAK9426088.1"/>
    </source>
</evidence>
<dbReference type="PANTHER" id="PTHR42354:SF1">
    <property type="entry name" value="C2H2-TYPE DOMAIN-CONTAINING PROTEIN"/>
    <property type="match status" value="1"/>
</dbReference>
<protein>
    <recommendedName>
        <fullName evidence="3">C2H2-type domain-containing protein</fullName>
    </recommendedName>
</protein>
<name>A0ABR2VHJ9_9PEZI</name>